<evidence type="ECO:0000256" key="1">
    <source>
        <dbReference type="ARBA" id="ARBA00022741"/>
    </source>
</evidence>
<dbReference type="SUPFAM" id="SSF46689">
    <property type="entry name" value="Homeodomain-like"/>
    <property type="match status" value="1"/>
</dbReference>
<evidence type="ECO:0000259" key="8">
    <source>
        <dbReference type="PROSITE" id="PS50045"/>
    </source>
</evidence>
<dbReference type="Gene3D" id="3.40.50.300">
    <property type="entry name" value="P-loop containing nucleotide triphosphate hydrolases"/>
    <property type="match status" value="1"/>
</dbReference>
<protein>
    <submittedName>
        <fullName evidence="9">Sigma-54 dependent transcriptional regulator</fullName>
    </submittedName>
</protein>
<dbReference type="Pfam" id="PF02954">
    <property type="entry name" value="HTH_8"/>
    <property type="match status" value="1"/>
</dbReference>
<dbReference type="PANTHER" id="PTHR32071:SF117">
    <property type="entry name" value="PTS-DEPENDENT DIHYDROXYACETONE KINASE OPERON REGULATORY PROTEIN-RELATED"/>
    <property type="match status" value="1"/>
</dbReference>
<feature type="coiled-coil region" evidence="7">
    <location>
        <begin position="343"/>
        <end position="374"/>
    </location>
</feature>
<gene>
    <name evidence="9" type="ORF">NPE20_07075</name>
</gene>
<dbReference type="SMART" id="SM00382">
    <property type="entry name" value="AAA"/>
    <property type="match status" value="1"/>
</dbReference>
<keyword evidence="3" id="KW-0805">Transcription regulation</keyword>
<keyword evidence="2" id="KW-0067">ATP-binding</keyword>
<dbReference type="PANTHER" id="PTHR32071">
    <property type="entry name" value="TRANSCRIPTIONAL REGULATORY PROTEIN"/>
    <property type="match status" value="1"/>
</dbReference>
<dbReference type="InterPro" id="IPR025944">
    <property type="entry name" value="Sigma_54_int_dom_CS"/>
</dbReference>
<sequence>MINCLNDFLSSENISDSKIPAVLKELIVLAGADYIQLSVNKDSKGQFQNCYNAAKKNKPPQDFINGMKILADAESDSTIPLVLGPGMISIKKSRKIKSPYQQLIFVPVYQMHVRIGVLIIGFLKTREVMDYEDIGIVDWDESTYSDNELEFIKDLNRQISIAVSTILAKRMIIQSEHEKSKLLNFSNELASERDIQTLCKILKKQFKDLFSIGDFLVVTALSEDKKSHRVILYDPDAPVSKDPYLIHVINNYVLFHEEIFGVILKSEEPVLFDTKKWANMSIPPIYAKLIPGFGIDNMVGATIRRGNEPIGFLAFKQDSLLPVSRQSQLFKSICSQLAIILCNILANQKVESQLKQIEQYKEQLEDERFYLKEEIATIHNYTEIIGASNSLRETFRLVEQVASSDSTVLILGETGTGKELIARAIHNNSTRKNKLMVKVNCAALPANLIESELFGHERGSFTGATDRRLGKFELANGGTLFLDEIGEMPLDLQVKLLRVLQEREIERVGGRNTIKIDIRIIAATNRDLERDVHEGRFRSDLFYRLNIFPITLPPLRQRKDDIELLATHFIRKFSKKTGKVINSLGVRVLQDLKAYPWPGNIRELEHFIERSVLLASGTVIKQIHLPSLSQQSISKAMSEEIKLQTIDENEKEHIYQILKHCHGRISGGGAAAEILGVPPSTLNSKIKRLGIVREHTK</sequence>
<dbReference type="CDD" id="cd00009">
    <property type="entry name" value="AAA"/>
    <property type="match status" value="1"/>
</dbReference>
<proteinExistence type="predicted"/>
<evidence type="ECO:0000313" key="9">
    <source>
        <dbReference type="EMBL" id="MCQ6957711.1"/>
    </source>
</evidence>
<keyword evidence="1" id="KW-0547">Nucleotide-binding</keyword>
<keyword evidence="5" id="KW-0010">Activator</keyword>
<dbReference type="Proteomes" id="UP001204376">
    <property type="component" value="Unassembled WGS sequence"/>
</dbReference>
<evidence type="ECO:0000256" key="4">
    <source>
        <dbReference type="ARBA" id="ARBA00023125"/>
    </source>
</evidence>
<organism evidence="9 10">
    <name type="scientific">Mucilaginibacter aquariorum</name>
    <dbReference type="NCBI Taxonomy" id="2967225"/>
    <lineage>
        <taxon>Bacteria</taxon>
        <taxon>Pseudomonadati</taxon>
        <taxon>Bacteroidota</taxon>
        <taxon>Sphingobacteriia</taxon>
        <taxon>Sphingobacteriales</taxon>
        <taxon>Sphingobacteriaceae</taxon>
        <taxon>Mucilaginibacter</taxon>
    </lineage>
</organism>
<evidence type="ECO:0000256" key="2">
    <source>
        <dbReference type="ARBA" id="ARBA00022840"/>
    </source>
</evidence>
<dbReference type="InterPro" id="IPR025662">
    <property type="entry name" value="Sigma_54_int_dom_ATP-bd_1"/>
</dbReference>
<accession>A0ABT1T069</accession>
<dbReference type="InterPro" id="IPR002078">
    <property type="entry name" value="Sigma_54_int"/>
</dbReference>
<name>A0ABT1T069_9SPHI</name>
<dbReference type="InterPro" id="IPR003593">
    <property type="entry name" value="AAA+_ATPase"/>
</dbReference>
<dbReference type="Gene3D" id="3.30.450.40">
    <property type="match status" value="1"/>
</dbReference>
<dbReference type="PROSITE" id="PS00676">
    <property type="entry name" value="SIGMA54_INTERACT_2"/>
    <property type="match status" value="1"/>
</dbReference>
<evidence type="ECO:0000313" key="10">
    <source>
        <dbReference type="Proteomes" id="UP001204376"/>
    </source>
</evidence>
<dbReference type="RefSeq" id="WP_256537905.1">
    <property type="nucleotide sequence ID" value="NZ_JANHOH010000001.1"/>
</dbReference>
<dbReference type="InterPro" id="IPR029016">
    <property type="entry name" value="GAF-like_dom_sf"/>
</dbReference>
<dbReference type="Pfam" id="PF00158">
    <property type="entry name" value="Sigma54_activat"/>
    <property type="match status" value="1"/>
</dbReference>
<dbReference type="Gene3D" id="1.10.8.60">
    <property type="match status" value="1"/>
</dbReference>
<dbReference type="Gene3D" id="1.10.10.60">
    <property type="entry name" value="Homeodomain-like"/>
    <property type="match status" value="1"/>
</dbReference>
<dbReference type="PROSITE" id="PS00688">
    <property type="entry name" value="SIGMA54_INTERACT_3"/>
    <property type="match status" value="1"/>
</dbReference>
<keyword evidence="10" id="KW-1185">Reference proteome</keyword>
<keyword evidence="6" id="KW-0804">Transcription</keyword>
<evidence type="ECO:0000256" key="5">
    <source>
        <dbReference type="ARBA" id="ARBA00023159"/>
    </source>
</evidence>
<reference evidence="9 10" key="1">
    <citation type="submission" date="2022-07" db="EMBL/GenBank/DDBJ databases">
        <title>Mucilaginibacter sp. JC4.</title>
        <authorList>
            <person name="Le V."/>
            <person name="Ko S.-R."/>
            <person name="Ahn C.-Y."/>
            <person name="Oh H.-M."/>
        </authorList>
    </citation>
    <scope>NUCLEOTIDE SEQUENCE [LARGE SCALE GENOMIC DNA]</scope>
    <source>
        <strain evidence="9 10">JC4</strain>
    </source>
</reference>
<dbReference type="InterPro" id="IPR002197">
    <property type="entry name" value="HTH_Fis"/>
</dbReference>
<comment type="caution">
    <text evidence="9">The sequence shown here is derived from an EMBL/GenBank/DDBJ whole genome shotgun (WGS) entry which is preliminary data.</text>
</comment>
<dbReference type="InterPro" id="IPR027417">
    <property type="entry name" value="P-loop_NTPase"/>
</dbReference>
<dbReference type="Pfam" id="PF25601">
    <property type="entry name" value="AAA_lid_14"/>
    <property type="match status" value="1"/>
</dbReference>
<dbReference type="InterPro" id="IPR009057">
    <property type="entry name" value="Homeodomain-like_sf"/>
</dbReference>
<dbReference type="PROSITE" id="PS50045">
    <property type="entry name" value="SIGMA54_INTERACT_4"/>
    <property type="match status" value="1"/>
</dbReference>
<evidence type="ECO:0000256" key="6">
    <source>
        <dbReference type="ARBA" id="ARBA00023163"/>
    </source>
</evidence>
<dbReference type="InterPro" id="IPR058031">
    <property type="entry name" value="AAA_lid_NorR"/>
</dbReference>
<dbReference type="EMBL" id="JANHOH010000001">
    <property type="protein sequence ID" value="MCQ6957711.1"/>
    <property type="molecule type" value="Genomic_DNA"/>
</dbReference>
<keyword evidence="7" id="KW-0175">Coiled coil</keyword>
<dbReference type="SUPFAM" id="SSF52540">
    <property type="entry name" value="P-loop containing nucleoside triphosphate hydrolases"/>
    <property type="match status" value="1"/>
</dbReference>
<keyword evidence="4" id="KW-0238">DNA-binding</keyword>
<dbReference type="InterPro" id="IPR025943">
    <property type="entry name" value="Sigma_54_int_dom_ATP-bd_2"/>
</dbReference>
<evidence type="ECO:0000256" key="3">
    <source>
        <dbReference type="ARBA" id="ARBA00023015"/>
    </source>
</evidence>
<evidence type="ECO:0000256" key="7">
    <source>
        <dbReference type="SAM" id="Coils"/>
    </source>
</evidence>
<feature type="domain" description="Sigma-54 factor interaction" evidence="8">
    <location>
        <begin position="384"/>
        <end position="613"/>
    </location>
</feature>
<dbReference type="PROSITE" id="PS00675">
    <property type="entry name" value="SIGMA54_INTERACT_1"/>
    <property type="match status" value="1"/>
</dbReference>